<evidence type="ECO:0000256" key="1">
    <source>
        <dbReference type="ARBA" id="ARBA00001971"/>
    </source>
</evidence>
<feature type="compositionally biased region" description="Low complexity" evidence="10">
    <location>
        <begin position="452"/>
        <end position="461"/>
    </location>
</feature>
<dbReference type="PANTHER" id="PTHR24305:SF166">
    <property type="entry name" value="CYTOCHROME P450 12A4, MITOCHONDRIAL-RELATED"/>
    <property type="match status" value="1"/>
</dbReference>
<dbReference type="PANTHER" id="PTHR24305">
    <property type="entry name" value="CYTOCHROME P450"/>
    <property type="match status" value="1"/>
</dbReference>
<keyword evidence="13" id="KW-1185">Reference proteome</keyword>
<feature type="region of interest" description="Disordered" evidence="10">
    <location>
        <begin position="212"/>
        <end position="237"/>
    </location>
</feature>
<evidence type="ECO:0000256" key="6">
    <source>
        <dbReference type="ARBA" id="ARBA00023002"/>
    </source>
</evidence>
<comment type="similarity">
    <text evidence="3">Belongs to the cytochrome P450 family.</text>
</comment>
<keyword evidence="11" id="KW-1133">Transmembrane helix</keyword>
<dbReference type="AlphaFoldDB" id="S8E5L8"/>
<dbReference type="PRINTS" id="PR00463">
    <property type="entry name" value="EP450I"/>
</dbReference>
<evidence type="ECO:0000313" key="13">
    <source>
        <dbReference type="Proteomes" id="UP000015241"/>
    </source>
</evidence>
<dbReference type="SUPFAM" id="SSF48264">
    <property type="entry name" value="Cytochrome P450"/>
    <property type="match status" value="1"/>
</dbReference>
<evidence type="ECO:0000256" key="11">
    <source>
        <dbReference type="SAM" id="Phobius"/>
    </source>
</evidence>
<keyword evidence="6" id="KW-0560">Oxidoreductase</keyword>
<feature type="transmembrane region" description="Helical" evidence="11">
    <location>
        <begin position="6"/>
        <end position="29"/>
    </location>
</feature>
<evidence type="ECO:0000256" key="8">
    <source>
        <dbReference type="ARBA" id="ARBA00023033"/>
    </source>
</evidence>
<evidence type="ECO:0000256" key="9">
    <source>
        <dbReference type="PIRSR" id="PIRSR602401-1"/>
    </source>
</evidence>
<dbReference type="GO" id="GO:0020037">
    <property type="term" value="F:heme binding"/>
    <property type="evidence" value="ECO:0007669"/>
    <property type="project" value="InterPro"/>
</dbReference>
<dbReference type="InterPro" id="IPR002401">
    <property type="entry name" value="Cyt_P450_E_grp-I"/>
</dbReference>
<comment type="pathway">
    <text evidence="2">Secondary metabolite biosynthesis.</text>
</comment>
<evidence type="ECO:0000256" key="4">
    <source>
        <dbReference type="ARBA" id="ARBA00022617"/>
    </source>
</evidence>
<keyword evidence="5 9" id="KW-0479">Metal-binding</keyword>
<dbReference type="EMBL" id="KE504163">
    <property type="protein sequence ID" value="EPS98678.1"/>
    <property type="molecule type" value="Genomic_DNA"/>
</dbReference>
<dbReference type="InParanoid" id="S8E5L8"/>
<proteinExistence type="inferred from homology"/>
<organism evidence="12 13">
    <name type="scientific">Fomitopsis schrenkii</name>
    <name type="common">Brown rot fungus</name>
    <dbReference type="NCBI Taxonomy" id="2126942"/>
    <lineage>
        <taxon>Eukaryota</taxon>
        <taxon>Fungi</taxon>
        <taxon>Dikarya</taxon>
        <taxon>Basidiomycota</taxon>
        <taxon>Agaricomycotina</taxon>
        <taxon>Agaricomycetes</taxon>
        <taxon>Polyporales</taxon>
        <taxon>Fomitopsis</taxon>
    </lineage>
</organism>
<name>S8E5L8_FOMSC</name>
<dbReference type="Gene3D" id="1.10.630.10">
    <property type="entry name" value="Cytochrome P450"/>
    <property type="match status" value="1"/>
</dbReference>
<dbReference type="InterPro" id="IPR050121">
    <property type="entry name" value="Cytochrome_P450_monoxygenase"/>
</dbReference>
<evidence type="ECO:0000256" key="2">
    <source>
        <dbReference type="ARBA" id="ARBA00005179"/>
    </source>
</evidence>
<dbReference type="STRING" id="743788.S8E5L8"/>
<dbReference type="GO" id="GO:0005506">
    <property type="term" value="F:iron ion binding"/>
    <property type="evidence" value="ECO:0007669"/>
    <property type="project" value="InterPro"/>
</dbReference>
<dbReference type="GO" id="GO:0016705">
    <property type="term" value="F:oxidoreductase activity, acting on paired donors, with incorporation or reduction of molecular oxygen"/>
    <property type="evidence" value="ECO:0007669"/>
    <property type="project" value="InterPro"/>
</dbReference>
<dbReference type="GO" id="GO:0004497">
    <property type="term" value="F:monooxygenase activity"/>
    <property type="evidence" value="ECO:0007669"/>
    <property type="project" value="UniProtKB-KW"/>
</dbReference>
<keyword evidence="8" id="KW-0503">Monooxygenase</keyword>
<keyword evidence="4 9" id="KW-0349">Heme</keyword>
<gene>
    <name evidence="12" type="ORF">FOMPIDRAFT_1125973</name>
</gene>
<dbReference type="PRINTS" id="PR00385">
    <property type="entry name" value="P450"/>
</dbReference>
<dbReference type="InterPro" id="IPR001128">
    <property type="entry name" value="Cyt_P450"/>
</dbReference>
<evidence type="ECO:0000256" key="10">
    <source>
        <dbReference type="SAM" id="MobiDB-lite"/>
    </source>
</evidence>
<keyword evidence="11" id="KW-0472">Membrane</keyword>
<dbReference type="eggNOG" id="KOG0157">
    <property type="taxonomic scope" value="Eukaryota"/>
</dbReference>
<dbReference type="Pfam" id="PF00067">
    <property type="entry name" value="p450"/>
    <property type="match status" value="2"/>
</dbReference>
<feature type="region of interest" description="Disordered" evidence="10">
    <location>
        <begin position="439"/>
        <end position="461"/>
    </location>
</feature>
<reference evidence="12 13" key="1">
    <citation type="journal article" date="2012" name="Science">
        <title>The Paleozoic origin of enzymatic lignin decomposition reconstructed from 31 fungal genomes.</title>
        <authorList>
            <person name="Floudas D."/>
            <person name="Binder M."/>
            <person name="Riley R."/>
            <person name="Barry K."/>
            <person name="Blanchette R.A."/>
            <person name="Henrissat B."/>
            <person name="Martinez A.T."/>
            <person name="Otillar R."/>
            <person name="Spatafora J.W."/>
            <person name="Yadav J.S."/>
            <person name="Aerts A."/>
            <person name="Benoit I."/>
            <person name="Boyd A."/>
            <person name="Carlson A."/>
            <person name="Copeland A."/>
            <person name="Coutinho P.M."/>
            <person name="de Vries R.P."/>
            <person name="Ferreira P."/>
            <person name="Findley K."/>
            <person name="Foster B."/>
            <person name="Gaskell J."/>
            <person name="Glotzer D."/>
            <person name="Gorecki P."/>
            <person name="Heitman J."/>
            <person name="Hesse C."/>
            <person name="Hori C."/>
            <person name="Igarashi K."/>
            <person name="Jurgens J.A."/>
            <person name="Kallen N."/>
            <person name="Kersten P."/>
            <person name="Kohler A."/>
            <person name="Kuees U."/>
            <person name="Kumar T.K.A."/>
            <person name="Kuo A."/>
            <person name="LaButti K."/>
            <person name="Larrondo L.F."/>
            <person name="Lindquist E."/>
            <person name="Ling A."/>
            <person name="Lombard V."/>
            <person name="Lucas S."/>
            <person name="Lundell T."/>
            <person name="Martin R."/>
            <person name="McLaughlin D.J."/>
            <person name="Morgenstern I."/>
            <person name="Morin E."/>
            <person name="Murat C."/>
            <person name="Nagy L.G."/>
            <person name="Nolan M."/>
            <person name="Ohm R.A."/>
            <person name="Patyshakuliyeva A."/>
            <person name="Rokas A."/>
            <person name="Ruiz-Duenas F.J."/>
            <person name="Sabat G."/>
            <person name="Salamov A."/>
            <person name="Samejima M."/>
            <person name="Schmutz J."/>
            <person name="Slot J.C."/>
            <person name="St John F."/>
            <person name="Stenlid J."/>
            <person name="Sun H."/>
            <person name="Sun S."/>
            <person name="Syed K."/>
            <person name="Tsang A."/>
            <person name="Wiebenga A."/>
            <person name="Young D."/>
            <person name="Pisabarro A."/>
            <person name="Eastwood D.C."/>
            <person name="Martin F."/>
            <person name="Cullen D."/>
            <person name="Grigoriev I.V."/>
            <person name="Hibbett D.S."/>
        </authorList>
    </citation>
    <scope>NUCLEOTIDE SEQUENCE</scope>
    <source>
        <strain evidence="13">FP-58527</strain>
    </source>
</reference>
<dbReference type="Proteomes" id="UP000015241">
    <property type="component" value="Unassembled WGS sequence"/>
</dbReference>
<keyword evidence="11" id="KW-0812">Transmembrane</keyword>
<keyword evidence="7 9" id="KW-0408">Iron</keyword>
<evidence type="ECO:0000256" key="7">
    <source>
        <dbReference type="ARBA" id="ARBA00023004"/>
    </source>
</evidence>
<sequence>MLYELLLACLLVGTALSLYILSTFLLLLLRQALSPLRHLRGPPSPSFFLGNLREMHDQENTNLVVRWEEQYGSTFVYRGFMGAARLMTTDPVAVAHILGRGYDYPKPDFVRDNLANMAAGEHGILTVEGEDHRRQRKILTPAFTSAHVKSLSSIFWAKAVELRDIWLEVASSRSLAAPSDPFHVAQTPQVAKDDLRTRAFARTSSVLPNPFSSFKPGKATSRRNHTAKLSGSSMSTPPSSPVRVDVLAWFARATLDVIGEAGFGYRFNSLAAAAQKGDEKTGKSENELAQAFGVIFASARQFRVMTILQAWFPELRRFRRAGTAEREARETMRRIGMSLIEQRQAEATKEQAAAAAARPDDKSTPAVHATAGRDILSVLVRSNLASVPSQRLSLDETLCQISTFLSAGHETSAAALTWTLYALARAPDIQARLRRELRDVPLPPSSPPSSPSAPSAASAIPEADSDTVGAVLAHPYLDAVVREALRLHAPVTSTMRVAGRDDVVPVARPFVDRRGRACGEIRVRKGDIVTVPLQAMNKSREVWGEDAEVFRPERWLEGGGGQESAGKPGRGQKRAGAPGLWGNMLTFLNGNPLNGNRACIGFRFAINEIKIFLYVLLRDIEFSIDPTIEIEKKINVVTRPAVKSEPHMGNQMPLNIRRVVPEQ</sequence>
<evidence type="ECO:0008006" key="14">
    <source>
        <dbReference type="Google" id="ProtNLM"/>
    </source>
</evidence>
<feature type="region of interest" description="Disordered" evidence="10">
    <location>
        <begin position="556"/>
        <end position="575"/>
    </location>
</feature>
<evidence type="ECO:0000256" key="5">
    <source>
        <dbReference type="ARBA" id="ARBA00022723"/>
    </source>
</evidence>
<protein>
    <recommendedName>
        <fullName evidence="14">Cytochrome P450</fullName>
    </recommendedName>
</protein>
<evidence type="ECO:0000313" key="12">
    <source>
        <dbReference type="EMBL" id="EPS98678.1"/>
    </source>
</evidence>
<feature type="binding site" description="axial binding residue" evidence="9">
    <location>
        <position position="599"/>
    </location>
    <ligand>
        <name>heme</name>
        <dbReference type="ChEBI" id="CHEBI:30413"/>
    </ligand>
    <ligandPart>
        <name>Fe</name>
        <dbReference type="ChEBI" id="CHEBI:18248"/>
    </ligandPart>
</feature>
<dbReference type="HOGENOM" id="CLU_001570_5_11_1"/>
<feature type="compositionally biased region" description="Pro residues" evidence="10">
    <location>
        <begin position="441"/>
        <end position="451"/>
    </location>
</feature>
<dbReference type="InterPro" id="IPR036396">
    <property type="entry name" value="Cyt_P450_sf"/>
</dbReference>
<accession>S8E5L8</accession>
<comment type="cofactor">
    <cofactor evidence="1 9">
        <name>heme</name>
        <dbReference type="ChEBI" id="CHEBI:30413"/>
    </cofactor>
</comment>
<dbReference type="OrthoDB" id="1470350at2759"/>
<evidence type="ECO:0000256" key="3">
    <source>
        <dbReference type="ARBA" id="ARBA00010617"/>
    </source>
</evidence>